<feature type="region of interest" description="Disordered" evidence="1">
    <location>
        <begin position="553"/>
        <end position="581"/>
    </location>
</feature>
<organism evidence="3 4">
    <name type="scientific">Mycena pura</name>
    <dbReference type="NCBI Taxonomy" id="153505"/>
    <lineage>
        <taxon>Eukaryota</taxon>
        <taxon>Fungi</taxon>
        <taxon>Dikarya</taxon>
        <taxon>Basidiomycota</taxon>
        <taxon>Agaricomycotina</taxon>
        <taxon>Agaricomycetes</taxon>
        <taxon>Agaricomycetidae</taxon>
        <taxon>Agaricales</taxon>
        <taxon>Marasmiineae</taxon>
        <taxon>Mycenaceae</taxon>
        <taxon>Mycena</taxon>
    </lineage>
</organism>
<feature type="compositionally biased region" description="Low complexity" evidence="1">
    <location>
        <begin position="521"/>
        <end position="530"/>
    </location>
</feature>
<feature type="region of interest" description="Disordered" evidence="1">
    <location>
        <begin position="499"/>
        <end position="536"/>
    </location>
</feature>
<keyword evidence="4" id="KW-1185">Reference proteome</keyword>
<feature type="transmembrane region" description="Helical" evidence="2">
    <location>
        <begin position="158"/>
        <end position="179"/>
    </location>
</feature>
<feature type="transmembrane region" description="Helical" evidence="2">
    <location>
        <begin position="127"/>
        <end position="146"/>
    </location>
</feature>
<feature type="transmembrane region" description="Helical" evidence="2">
    <location>
        <begin position="444"/>
        <end position="463"/>
    </location>
</feature>
<feature type="region of interest" description="Disordered" evidence="1">
    <location>
        <begin position="331"/>
        <end position="350"/>
    </location>
</feature>
<dbReference type="EMBL" id="JARJCW010000004">
    <property type="protein sequence ID" value="KAJ7225722.1"/>
    <property type="molecule type" value="Genomic_DNA"/>
</dbReference>
<reference evidence="3" key="1">
    <citation type="submission" date="2023-03" db="EMBL/GenBank/DDBJ databases">
        <title>Massive genome expansion in bonnet fungi (Mycena s.s.) driven by repeated elements and novel gene families across ecological guilds.</title>
        <authorList>
            <consortium name="Lawrence Berkeley National Laboratory"/>
            <person name="Harder C.B."/>
            <person name="Miyauchi S."/>
            <person name="Viragh M."/>
            <person name="Kuo A."/>
            <person name="Thoen E."/>
            <person name="Andreopoulos B."/>
            <person name="Lu D."/>
            <person name="Skrede I."/>
            <person name="Drula E."/>
            <person name="Henrissat B."/>
            <person name="Morin E."/>
            <person name="Kohler A."/>
            <person name="Barry K."/>
            <person name="LaButti K."/>
            <person name="Morin E."/>
            <person name="Salamov A."/>
            <person name="Lipzen A."/>
            <person name="Mereny Z."/>
            <person name="Hegedus B."/>
            <person name="Baldrian P."/>
            <person name="Stursova M."/>
            <person name="Weitz H."/>
            <person name="Taylor A."/>
            <person name="Grigoriev I.V."/>
            <person name="Nagy L.G."/>
            <person name="Martin F."/>
            <person name="Kauserud H."/>
        </authorList>
    </citation>
    <scope>NUCLEOTIDE SEQUENCE</scope>
    <source>
        <strain evidence="3">9144</strain>
    </source>
</reference>
<evidence type="ECO:0000313" key="4">
    <source>
        <dbReference type="Proteomes" id="UP001219525"/>
    </source>
</evidence>
<name>A0AAD7E2Y0_9AGAR</name>
<dbReference type="AlphaFoldDB" id="A0AAD7E2Y0"/>
<evidence type="ECO:0000256" key="2">
    <source>
        <dbReference type="SAM" id="Phobius"/>
    </source>
</evidence>
<feature type="transmembrane region" description="Helical" evidence="2">
    <location>
        <begin position="411"/>
        <end position="432"/>
    </location>
</feature>
<feature type="transmembrane region" description="Helical" evidence="2">
    <location>
        <begin position="209"/>
        <end position="231"/>
    </location>
</feature>
<keyword evidence="2" id="KW-0812">Transmembrane</keyword>
<proteinExistence type="predicted"/>
<comment type="caution">
    <text evidence="3">The sequence shown here is derived from an EMBL/GenBank/DDBJ whole genome shotgun (WGS) entry which is preliminary data.</text>
</comment>
<evidence type="ECO:0000313" key="3">
    <source>
        <dbReference type="EMBL" id="KAJ7225722.1"/>
    </source>
</evidence>
<evidence type="ECO:0000256" key="1">
    <source>
        <dbReference type="SAM" id="MobiDB-lite"/>
    </source>
</evidence>
<feature type="transmembrane region" description="Helical" evidence="2">
    <location>
        <begin position="251"/>
        <end position="274"/>
    </location>
</feature>
<keyword evidence="2" id="KW-0472">Membrane</keyword>
<feature type="transmembrane region" description="Helical" evidence="2">
    <location>
        <begin position="94"/>
        <end position="115"/>
    </location>
</feature>
<feature type="compositionally biased region" description="Polar residues" evidence="1">
    <location>
        <begin position="340"/>
        <end position="350"/>
    </location>
</feature>
<feature type="compositionally biased region" description="Pro residues" evidence="1">
    <location>
        <begin position="21"/>
        <end position="34"/>
    </location>
</feature>
<protein>
    <submittedName>
        <fullName evidence="3">Uncharacterized protein</fullName>
    </submittedName>
</protein>
<dbReference type="Proteomes" id="UP001219525">
    <property type="component" value="Unassembled WGS sequence"/>
</dbReference>
<gene>
    <name evidence="3" type="ORF">GGX14DRAFT_489964</name>
</gene>
<accession>A0AAD7E2Y0</accession>
<keyword evidence="2" id="KW-1133">Transmembrane helix</keyword>
<feature type="region of interest" description="Disordered" evidence="1">
    <location>
        <begin position="1"/>
        <end position="39"/>
    </location>
</feature>
<feature type="compositionally biased region" description="Polar residues" evidence="1">
    <location>
        <begin position="1"/>
        <end position="13"/>
    </location>
</feature>
<sequence length="581" mass="64278">MVHSATPSPTLATHPTVLSGPQPPAPQLPAPRITPSPSSCAPNELVIEIATTVLVPDYTRFYDTPISEFHPSYFALPDGSLASVPFMQDLTRSYLSLLVTAMLATLFLRNIIVCVDYLRRANMKRRTLFHLLLCSQLLSMGLAPLLASYFNSRLDCTAVTAVAAATTGISLALLVILSFPPVRNIVHLFQQMSGILGLKAYRCLDSSRAVLLVLVAFLCASSAFLVLHLASIRGLHRLSGGCSTISNAQFLRIYVLIQLAHSFFICCCFLYAVWKSRASPAARGRLSVRVTLDDFPDVEFGKPTSRNWWKHLLGRRNTTNLPALDVSSPAAREDLPSNIPPSVSSEEQTASARLRRPIRSGAFNLSYHNVSDAILEQPLVERQSAPCPRPTSILRFIPRMELFHEVMKDELCYTTTITVTTVILALLLVLGVNFENGLEMTDWVAANEAIISFLVIHSFGRVVRRHERDALFQHPSAWWSERDRSPYLRRGLPGMVRAPEDPFSDARGVRDSTPSWNSNFSASPSSPSRAASRDRRPSLPSLYADFERSRNTILDLPPSHNAGQPFGWRGISGTSIDEKNV</sequence>